<protein>
    <submittedName>
        <fullName evidence="1">Uncharacterized protein</fullName>
    </submittedName>
</protein>
<dbReference type="AlphaFoldDB" id="I3SRN8"/>
<evidence type="ECO:0000313" key="1">
    <source>
        <dbReference type="EMBL" id="AFK42930.1"/>
    </source>
</evidence>
<accession>I3SRN8</accession>
<organism evidence="1">
    <name type="scientific">Lotus japonicus</name>
    <name type="common">Lotus corniculatus var. japonicus</name>
    <dbReference type="NCBI Taxonomy" id="34305"/>
    <lineage>
        <taxon>Eukaryota</taxon>
        <taxon>Viridiplantae</taxon>
        <taxon>Streptophyta</taxon>
        <taxon>Embryophyta</taxon>
        <taxon>Tracheophyta</taxon>
        <taxon>Spermatophyta</taxon>
        <taxon>Magnoliopsida</taxon>
        <taxon>eudicotyledons</taxon>
        <taxon>Gunneridae</taxon>
        <taxon>Pentapetalae</taxon>
        <taxon>rosids</taxon>
        <taxon>fabids</taxon>
        <taxon>Fabales</taxon>
        <taxon>Fabaceae</taxon>
        <taxon>Papilionoideae</taxon>
        <taxon>50 kb inversion clade</taxon>
        <taxon>NPAAA clade</taxon>
        <taxon>Hologalegina</taxon>
        <taxon>robinioid clade</taxon>
        <taxon>Loteae</taxon>
        <taxon>Lotus</taxon>
    </lineage>
</organism>
<reference evidence="1" key="1">
    <citation type="submission" date="2012-05" db="EMBL/GenBank/DDBJ databases">
        <authorList>
            <person name="Krishnakumar V."/>
            <person name="Cheung F."/>
            <person name="Xiao Y."/>
            <person name="Chan A."/>
            <person name="Moskal W.A."/>
            <person name="Town C.D."/>
        </authorList>
    </citation>
    <scope>NUCLEOTIDE SEQUENCE</scope>
</reference>
<proteinExistence type="evidence at transcript level"/>
<name>I3SRN8_LOTJA</name>
<sequence>MRFAEQDSLLLPWRLRDFGNHNLLRILIIAG</sequence>
<dbReference type="EMBL" id="BT143136">
    <property type="protein sequence ID" value="AFK42930.1"/>
    <property type="molecule type" value="mRNA"/>
</dbReference>